<feature type="transmembrane region" description="Helical" evidence="1">
    <location>
        <begin position="29"/>
        <end position="50"/>
    </location>
</feature>
<keyword evidence="1" id="KW-0812">Transmembrane</keyword>
<evidence type="ECO:0000313" key="4">
    <source>
        <dbReference type="Proteomes" id="UP000076727"/>
    </source>
</evidence>
<organism evidence="3 4">
    <name type="scientific">Daedalea quercina L-15889</name>
    <dbReference type="NCBI Taxonomy" id="1314783"/>
    <lineage>
        <taxon>Eukaryota</taxon>
        <taxon>Fungi</taxon>
        <taxon>Dikarya</taxon>
        <taxon>Basidiomycota</taxon>
        <taxon>Agaricomycotina</taxon>
        <taxon>Agaricomycetes</taxon>
        <taxon>Polyporales</taxon>
        <taxon>Fomitopsis</taxon>
    </lineage>
</organism>
<evidence type="ECO:0000256" key="2">
    <source>
        <dbReference type="SAM" id="SignalP"/>
    </source>
</evidence>
<keyword evidence="2" id="KW-0732">Signal</keyword>
<keyword evidence="1" id="KW-1133">Transmembrane helix</keyword>
<protein>
    <submittedName>
        <fullName evidence="3">Uncharacterized protein</fullName>
    </submittedName>
</protein>
<accession>A0A165LV63</accession>
<proteinExistence type="predicted"/>
<name>A0A165LV63_9APHY</name>
<feature type="signal peptide" evidence="2">
    <location>
        <begin position="1"/>
        <end position="21"/>
    </location>
</feature>
<feature type="chain" id="PRO_5007862065" evidence="2">
    <location>
        <begin position="22"/>
        <end position="54"/>
    </location>
</feature>
<dbReference type="EMBL" id="KV429116">
    <property type="protein sequence ID" value="KZT64889.1"/>
    <property type="molecule type" value="Genomic_DNA"/>
</dbReference>
<reference evidence="3 4" key="1">
    <citation type="journal article" date="2016" name="Mol. Biol. Evol.">
        <title>Comparative Genomics of Early-Diverging Mushroom-Forming Fungi Provides Insights into the Origins of Lignocellulose Decay Capabilities.</title>
        <authorList>
            <person name="Nagy L.G."/>
            <person name="Riley R."/>
            <person name="Tritt A."/>
            <person name="Adam C."/>
            <person name="Daum C."/>
            <person name="Floudas D."/>
            <person name="Sun H."/>
            <person name="Yadav J.S."/>
            <person name="Pangilinan J."/>
            <person name="Larsson K.H."/>
            <person name="Matsuura K."/>
            <person name="Barry K."/>
            <person name="Labutti K."/>
            <person name="Kuo R."/>
            <person name="Ohm R.A."/>
            <person name="Bhattacharya S.S."/>
            <person name="Shirouzu T."/>
            <person name="Yoshinaga Y."/>
            <person name="Martin F.M."/>
            <person name="Grigoriev I.V."/>
            <person name="Hibbett D.S."/>
        </authorList>
    </citation>
    <scope>NUCLEOTIDE SEQUENCE [LARGE SCALE GENOMIC DNA]</scope>
    <source>
        <strain evidence="3 4">L-15889</strain>
    </source>
</reference>
<evidence type="ECO:0000256" key="1">
    <source>
        <dbReference type="SAM" id="Phobius"/>
    </source>
</evidence>
<gene>
    <name evidence="3" type="ORF">DAEQUDRAFT_732100</name>
</gene>
<dbReference type="Proteomes" id="UP000076727">
    <property type="component" value="Unassembled WGS sequence"/>
</dbReference>
<evidence type="ECO:0000313" key="3">
    <source>
        <dbReference type="EMBL" id="KZT64889.1"/>
    </source>
</evidence>
<keyword evidence="1" id="KW-0472">Membrane</keyword>
<keyword evidence="4" id="KW-1185">Reference proteome</keyword>
<dbReference type="AlphaFoldDB" id="A0A165LV63"/>
<sequence>MRFASFFSLALAAATASLAVAHPIYDSMLTYVPCIPLHVYTVLTFNFCMVHRSS</sequence>